<dbReference type="OrthoDB" id="5946626at2759"/>
<keyword evidence="3" id="KW-1185">Reference proteome</keyword>
<evidence type="ECO:0000256" key="1">
    <source>
        <dbReference type="SAM" id="MobiDB-lite"/>
    </source>
</evidence>
<reference evidence="2 3" key="1">
    <citation type="submission" date="2020-06" db="EMBL/GenBank/DDBJ databases">
        <authorList>
            <person name="Li R."/>
            <person name="Bekaert M."/>
        </authorList>
    </citation>
    <scope>NUCLEOTIDE SEQUENCE [LARGE SCALE GENOMIC DNA]</scope>
    <source>
        <strain evidence="3">wild</strain>
    </source>
</reference>
<feature type="compositionally biased region" description="Basic and acidic residues" evidence="1">
    <location>
        <begin position="548"/>
        <end position="568"/>
    </location>
</feature>
<protein>
    <submittedName>
        <fullName evidence="2">Uncharacterized protein</fullName>
    </submittedName>
</protein>
<sequence>MAYGGSIGTLNFIWKVPEEESSYRETRNVKILTGCEAVSETKEQAEVDERVTKLLLNSDDSNLLLEYRTLNGKDIDTKFGTFFEEMGKCFDEQILPVNERRRGQELYLPMAISVEDLRNQIVKRLPNGTPIPCTETIRLQFQPNSAFQKSALKYSYRFNVKFRVQTRQARVSHPDARYVATSLKYLKELCVKNRKYSTFVCFDDKAIVPVGEPGVPISTGVPGHNKVLAPADGPKLVATDHNFHLGGLVPSVAFVSDIPKNSNDSFFNGHIYVTTKDKVFQASTPYRHATELTRILRENYSDDDVNLETPILCLMTDGGPDHRATFGTVQLSLIQPFIALDLDMLIALRTAPNHSWMNPAERCMSILNLSLQHCALSRKEMSETFEKAVKHKSTLTRTAIRNLAFIKTGFREAYDESIKSVIDIVNSRFERMRFKDYNLTTYKGVTENQIMDALEVVCQVLNKELKVDMLSGELRKVKQLQDFIARHGSRSLYAFQLKKYHDCTYCEINPQMIPEDKFQDLHFLPNPVPGENKQYKSFSELYGQNTGEEQHRPGAAHNADENENDKQRRDLFKNTKVREVVLCSECSKPRCIFSEKKLSREQDELILRLKEYSFYTCGGALVQYDSETVDIVVREGLACNSPIETTYYSASLKHYLPPVCVHCGTAEDLLDDTNP</sequence>
<feature type="region of interest" description="Disordered" evidence="1">
    <location>
        <begin position="546"/>
        <end position="568"/>
    </location>
</feature>
<evidence type="ECO:0000313" key="3">
    <source>
        <dbReference type="Proteomes" id="UP000507470"/>
    </source>
</evidence>
<accession>A0A6J8EIK4</accession>
<dbReference type="EMBL" id="CACVKT020009053">
    <property type="protein sequence ID" value="CAC5419773.1"/>
    <property type="molecule type" value="Genomic_DNA"/>
</dbReference>
<evidence type="ECO:0000313" key="2">
    <source>
        <dbReference type="EMBL" id="CAC5419773.1"/>
    </source>
</evidence>
<proteinExistence type="predicted"/>
<name>A0A6J8EIK4_MYTCO</name>
<organism evidence="2 3">
    <name type="scientific">Mytilus coruscus</name>
    <name type="common">Sea mussel</name>
    <dbReference type="NCBI Taxonomy" id="42192"/>
    <lineage>
        <taxon>Eukaryota</taxon>
        <taxon>Metazoa</taxon>
        <taxon>Spiralia</taxon>
        <taxon>Lophotrochozoa</taxon>
        <taxon>Mollusca</taxon>
        <taxon>Bivalvia</taxon>
        <taxon>Autobranchia</taxon>
        <taxon>Pteriomorphia</taxon>
        <taxon>Mytilida</taxon>
        <taxon>Mytiloidea</taxon>
        <taxon>Mytilidae</taxon>
        <taxon>Mytilinae</taxon>
        <taxon>Mytilus</taxon>
    </lineage>
</organism>
<dbReference type="Proteomes" id="UP000507470">
    <property type="component" value="Unassembled WGS sequence"/>
</dbReference>
<dbReference type="AlphaFoldDB" id="A0A6J8EIK4"/>
<gene>
    <name evidence="2" type="ORF">MCOR_52070</name>
</gene>